<dbReference type="PANTHER" id="PTHR43248:SF29">
    <property type="entry name" value="TRIPEPTIDYL AMINOPEPTIDASE"/>
    <property type="match status" value="1"/>
</dbReference>
<dbReference type="SUPFAM" id="SSF53474">
    <property type="entry name" value="alpha/beta-Hydrolases"/>
    <property type="match status" value="1"/>
</dbReference>
<proteinExistence type="inferred from homology"/>
<dbReference type="InterPro" id="IPR051601">
    <property type="entry name" value="Serine_prot/Carboxylest_S33"/>
</dbReference>
<dbReference type="EMBL" id="CAFBIY010000003">
    <property type="protein sequence ID" value="CAB4846148.1"/>
    <property type="molecule type" value="Genomic_DNA"/>
</dbReference>
<name>A0A6J7BPR8_9ZZZZ</name>
<feature type="compositionally biased region" description="Polar residues" evidence="4">
    <location>
        <begin position="135"/>
        <end position="144"/>
    </location>
</feature>
<gene>
    <name evidence="6" type="ORF">UFOPK3267_00121</name>
</gene>
<protein>
    <submittedName>
        <fullName evidence="6">Unannotated protein</fullName>
    </submittedName>
</protein>
<dbReference type="AlphaFoldDB" id="A0A6J7BPR8"/>
<feature type="domain" description="Peptidase S33 tripeptidyl aminopeptidase-like C-terminal" evidence="5">
    <location>
        <begin position="505"/>
        <end position="598"/>
    </location>
</feature>
<dbReference type="PANTHER" id="PTHR43248">
    <property type="entry name" value="2-SUCCINYL-6-HYDROXY-2,4-CYCLOHEXADIENE-1-CARBOXYLATE SYNTHASE"/>
    <property type="match status" value="1"/>
</dbReference>
<evidence type="ECO:0000313" key="6">
    <source>
        <dbReference type="EMBL" id="CAB4846148.1"/>
    </source>
</evidence>
<keyword evidence="2" id="KW-0732">Signal</keyword>
<keyword evidence="3" id="KW-0378">Hydrolase</keyword>
<dbReference type="Pfam" id="PF08386">
    <property type="entry name" value="Abhydrolase_4"/>
    <property type="match status" value="1"/>
</dbReference>
<dbReference type="Gene3D" id="3.40.50.1820">
    <property type="entry name" value="alpha/beta hydrolase"/>
    <property type="match status" value="1"/>
</dbReference>
<accession>A0A6J7BPR8</accession>
<dbReference type="GO" id="GO:0016787">
    <property type="term" value="F:hydrolase activity"/>
    <property type="evidence" value="ECO:0007669"/>
    <property type="project" value="UniProtKB-KW"/>
</dbReference>
<dbReference type="InterPro" id="IPR029058">
    <property type="entry name" value="AB_hydrolase_fold"/>
</dbReference>
<comment type="similarity">
    <text evidence="1">Belongs to the peptidase S33 family.</text>
</comment>
<dbReference type="InterPro" id="IPR013595">
    <property type="entry name" value="Pept_S33_TAP-like_C"/>
</dbReference>
<sequence>MSERFLSGIAVSMMVRNANGATNSIRAATTIATRNSTIVERYGSAKRHARRSAWPCSFLPFTAAASPGNNMWGPIRMGRGYGGVAYFYDVPMRRLLPLAAVCLALAACGDGIDEGVNHGRSDRGTIDGVPLHTADATTDPSGPTDTLPAPDGSAFRWVDNGDGTEQGSLTVPLDQAQPDGAQITLAVARHKATNPATRIGTLLVNPGGPGFGGTSLAYSAVDIYGQSLVDRFDIVAWDPRGTGKSEPAVDCIDDYDPYFALDSSPDNAQERQQLIQAGKDFGAACEAKNPGLLQYVSTEQSARDMDSIRAALGEDTISYFGFSYGSELGATWATLFPDTVRAAVLDGAVDPTVDYLHQNIQQAAGFEATFDEFLAQCSASTSCAFHNGGQAAAAFDTLSASIDARPVSVTADRTPVTQGVLMTAVSEAMYDQTSWPILELALADLQAGQGKGVLDLYDEYYSYTAGGWDNSLEAYFAIACLDDPGSTGPDDLYSHEAEFAAAAPRLGRSWMAELTFCSVWPVKSPGSITVTGKGAGPIVVVGTTGDPATPLQSSRNMAHALQDGHLVVVKADQHTGYGVNSCVDDAVDNYLLSPTTPLPAEVDCTA</sequence>
<feature type="region of interest" description="Disordered" evidence="4">
    <location>
        <begin position="121"/>
        <end position="146"/>
    </location>
</feature>
<evidence type="ECO:0000256" key="2">
    <source>
        <dbReference type="ARBA" id="ARBA00022729"/>
    </source>
</evidence>
<organism evidence="6">
    <name type="scientific">freshwater metagenome</name>
    <dbReference type="NCBI Taxonomy" id="449393"/>
    <lineage>
        <taxon>unclassified sequences</taxon>
        <taxon>metagenomes</taxon>
        <taxon>ecological metagenomes</taxon>
    </lineage>
</organism>
<evidence type="ECO:0000256" key="3">
    <source>
        <dbReference type="ARBA" id="ARBA00022801"/>
    </source>
</evidence>
<evidence type="ECO:0000259" key="5">
    <source>
        <dbReference type="Pfam" id="PF08386"/>
    </source>
</evidence>
<evidence type="ECO:0000256" key="4">
    <source>
        <dbReference type="SAM" id="MobiDB-lite"/>
    </source>
</evidence>
<reference evidence="6" key="1">
    <citation type="submission" date="2020-05" db="EMBL/GenBank/DDBJ databases">
        <authorList>
            <person name="Chiriac C."/>
            <person name="Salcher M."/>
            <person name="Ghai R."/>
            <person name="Kavagutti S V."/>
        </authorList>
    </citation>
    <scope>NUCLEOTIDE SEQUENCE</scope>
</reference>
<evidence type="ECO:0000256" key="1">
    <source>
        <dbReference type="ARBA" id="ARBA00010088"/>
    </source>
</evidence>